<comment type="caution">
    <text evidence="1">The sequence shown here is derived from an EMBL/GenBank/DDBJ whole genome shotgun (WGS) entry which is preliminary data.</text>
</comment>
<sequence>MDIIFSKGRKILVKPTDYYFILVRTG</sequence>
<dbReference type="Proteomes" id="UP000593560">
    <property type="component" value="Unassembled WGS sequence"/>
</dbReference>
<evidence type="ECO:0000313" key="2">
    <source>
        <dbReference type="Proteomes" id="UP000593560"/>
    </source>
</evidence>
<keyword evidence="2" id="KW-1185">Reference proteome</keyword>
<dbReference type="EMBL" id="JABFAD010000006">
    <property type="protein sequence ID" value="MBA0800764.1"/>
    <property type="molecule type" value="Genomic_DNA"/>
</dbReference>
<dbReference type="AlphaFoldDB" id="A0A7J9GUK8"/>
<proteinExistence type="predicted"/>
<reference evidence="1 2" key="1">
    <citation type="journal article" date="2019" name="Genome Biol. Evol.">
        <title>Insights into the evolution of the New World diploid cottons (Gossypium, subgenus Houzingenia) based on genome sequencing.</title>
        <authorList>
            <person name="Grover C.E."/>
            <person name="Arick M.A. 2nd"/>
            <person name="Thrash A."/>
            <person name="Conover J.L."/>
            <person name="Sanders W.S."/>
            <person name="Peterson D.G."/>
            <person name="Frelichowski J.E."/>
            <person name="Scheffler J.A."/>
            <person name="Scheffler B.E."/>
            <person name="Wendel J.F."/>
        </authorList>
    </citation>
    <scope>NUCLEOTIDE SEQUENCE [LARGE SCALE GENOMIC DNA]</scope>
    <source>
        <strain evidence="1">0</strain>
        <tissue evidence="1">Leaf</tissue>
    </source>
</reference>
<protein>
    <submittedName>
        <fullName evidence="1">Uncharacterized protein</fullName>
    </submittedName>
</protein>
<organism evidence="1 2">
    <name type="scientific">Gossypium harknessii</name>
    <dbReference type="NCBI Taxonomy" id="34285"/>
    <lineage>
        <taxon>Eukaryota</taxon>
        <taxon>Viridiplantae</taxon>
        <taxon>Streptophyta</taxon>
        <taxon>Embryophyta</taxon>
        <taxon>Tracheophyta</taxon>
        <taxon>Spermatophyta</taxon>
        <taxon>Magnoliopsida</taxon>
        <taxon>eudicotyledons</taxon>
        <taxon>Gunneridae</taxon>
        <taxon>Pentapetalae</taxon>
        <taxon>rosids</taxon>
        <taxon>malvids</taxon>
        <taxon>Malvales</taxon>
        <taxon>Malvaceae</taxon>
        <taxon>Malvoideae</taxon>
        <taxon>Gossypium</taxon>
    </lineage>
</organism>
<accession>A0A7J9GUK8</accession>
<evidence type="ECO:0000313" key="1">
    <source>
        <dbReference type="EMBL" id="MBA0800764.1"/>
    </source>
</evidence>
<name>A0A7J9GUK8_9ROSI</name>
<gene>
    <name evidence="1" type="ORF">Gohar_011180</name>
</gene>